<accession>A0A6J3LVF2</accession>
<keyword evidence="3" id="KW-1185">Reference proteome</keyword>
<protein>
    <recommendedName>
        <fullName evidence="5">Extracellular membrane protein CFEM domain-containing protein</fullName>
    </recommendedName>
</protein>
<dbReference type="AlphaFoldDB" id="A0A6J3LVF2"/>
<reference evidence="4" key="3">
    <citation type="submission" date="2025-08" db="UniProtKB">
        <authorList>
            <consortium name="RefSeq"/>
        </authorList>
    </citation>
    <scope>IDENTIFICATION</scope>
    <source>
        <strain evidence="4">CBS 342.82</strain>
    </source>
</reference>
<evidence type="ECO:0000256" key="1">
    <source>
        <dbReference type="SAM" id="MobiDB-lite"/>
    </source>
</evidence>
<feature type="region of interest" description="Disordered" evidence="1">
    <location>
        <begin position="105"/>
        <end position="176"/>
    </location>
</feature>
<reference evidence="4" key="1">
    <citation type="submission" date="2020-01" db="EMBL/GenBank/DDBJ databases">
        <authorList>
            <consortium name="DOE Joint Genome Institute"/>
            <person name="Haridas S."/>
            <person name="Albert R."/>
            <person name="Binder M."/>
            <person name="Bloem J."/>
            <person name="Labutti K."/>
            <person name="Salamov A."/>
            <person name="Andreopoulos B."/>
            <person name="Baker S.E."/>
            <person name="Barry K."/>
            <person name="Bills G."/>
            <person name="Bluhm B.H."/>
            <person name="Cannon C."/>
            <person name="Castanera R."/>
            <person name="Culley D.E."/>
            <person name="Daum C."/>
            <person name="Ezra D."/>
            <person name="Gonzalez J.B."/>
            <person name="Henrissat B."/>
            <person name="Kuo A."/>
            <person name="Liang C."/>
            <person name="Lipzen A."/>
            <person name="Lutzoni F."/>
            <person name="Magnuson J."/>
            <person name="Mondo S."/>
            <person name="Nolan M."/>
            <person name="Ohm R."/>
            <person name="Pangilinan J."/>
            <person name="Park H.-J."/>
            <person name="Ramirez L."/>
            <person name="Alfaro M."/>
            <person name="Sun H."/>
            <person name="Tritt A."/>
            <person name="Yoshinaga Y."/>
            <person name="Zwiers L.-H."/>
            <person name="Turgeon B.G."/>
            <person name="Goodwin S.B."/>
            <person name="Spatafora J.W."/>
            <person name="Crous P.W."/>
            <person name="Grigoriev I.V."/>
        </authorList>
    </citation>
    <scope>NUCLEOTIDE SEQUENCE</scope>
    <source>
        <strain evidence="4">CBS 342.82</strain>
    </source>
</reference>
<evidence type="ECO:0000313" key="4">
    <source>
        <dbReference type="RefSeq" id="XP_033456305.1"/>
    </source>
</evidence>
<organism evidence="4">
    <name type="scientific">Dissoconium aciculare CBS 342.82</name>
    <dbReference type="NCBI Taxonomy" id="1314786"/>
    <lineage>
        <taxon>Eukaryota</taxon>
        <taxon>Fungi</taxon>
        <taxon>Dikarya</taxon>
        <taxon>Ascomycota</taxon>
        <taxon>Pezizomycotina</taxon>
        <taxon>Dothideomycetes</taxon>
        <taxon>Dothideomycetidae</taxon>
        <taxon>Mycosphaerellales</taxon>
        <taxon>Dissoconiaceae</taxon>
        <taxon>Dissoconium</taxon>
    </lineage>
</organism>
<feature type="compositionally biased region" description="Low complexity" evidence="1">
    <location>
        <begin position="160"/>
        <end position="174"/>
    </location>
</feature>
<dbReference type="GeneID" id="54363597"/>
<reference evidence="4" key="2">
    <citation type="submission" date="2020-04" db="EMBL/GenBank/DDBJ databases">
        <authorList>
            <consortium name="NCBI Genome Project"/>
        </authorList>
    </citation>
    <scope>NUCLEOTIDE SEQUENCE</scope>
    <source>
        <strain evidence="4">CBS 342.82</strain>
    </source>
</reference>
<dbReference type="Proteomes" id="UP000504637">
    <property type="component" value="Unplaced"/>
</dbReference>
<feature type="signal peptide" evidence="2">
    <location>
        <begin position="1"/>
        <end position="20"/>
    </location>
</feature>
<sequence length="228" mass="22265">MLSSQFTLASLLAASSLVAASAPEALHQLVSRQSSSGSANTCTSGLTSGCFSSSSTESGCRSAICSASCLDFVPGLSTCCNANSDIQTFSDCALDIIGDGSITSPGASTATTTSSSRSIRTSTAAATTSATSSRAGFTSTYNQSDSTTAPGTTILGGAGTTTASTAGPTNSANTSPAGTVIVSVQTNAQGQPTNTVTKTGGVERIVPGAGQLGVAGSMFAWALSLLLL</sequence>
<gene>
    <name evidence="4" type="ORF">K489DRAFT_384188</name>
</gene>
<evidence type="ECO:0000256" key="2">
    <source>
        <dbReference type="SAM" id="SignalP"/>
    </source>
</evidence>
<keyword evidence="2" id="KW-0732">Signal</keyword>
<name>A0A6J3LVF2_9PEZI</name>
<evidence type="ECO:0008006" key="5">
    <source>
        <dbReference type="Google" id="ProtNLM"/>
    </source>
</evidence>
<dbReference type="RefSeq" id="XP_033456305.1">
    <property type="nucleotide sequence ID" value="XM_033605797.1"/>
</dbReference>
<feature type="chain" id="PRO_5027042704" description="Extracellular membrane protein CFEM domain-containing protein" evidence="2">
    <location>
        <begin position="21"/>
        <end position="228"/>
    </location>
</feature>
<evidence type="ECO:0000313" key="3">
    <source>
        <dbReference type="Proteomes" id="UP000504637"/>
    </source>
</evidence>
<feature type="compositionally biased region" description="Low complexity" evidence="1">
    <location>
        <begin position="105"/>
        <end position="140"/>
    </location>
</feature>
<proteinExistence type="predicted"/>